<dbReference type="AlphaFoldDB" id="A0A218XMR7"/>
<accession>A0A218XMR7</accession>
<name>A0A218XMR7_PUNGR</name>
<evidence type="ECO:0000256" key="1">
    <source>
        <dbReference type="SAM" id="MobiDB-lite"/>
    </source>
</evidence>
<organism evidence="2 3">
    <name type="scientific">Punica granatum</name>
    <name type="common">Pomegranate</name>
    <dbReference type="NCBI Taxonomy" id="22663"/>
    <lineage>
        <taxon>Eukaryota</taxon>
        <taxon>Viridiplantae</taxon>
        <taxon>Streptophyta</taxon>
        <taxon>Embryophyta</taxon>
        <taxon>Tracheophyta</taxon>
        <taxon>Spermatophyta</taxon>
        <taxon>Magnoliopsida</taxon>
        <taxon>eudicotyledons</taxon>
        <taxon>Gunneridae</taxon>
        <taxon>Pentapetalae</taxon>
        <taxon>rosids</taxon>
        <taxon>malvids</taxon>
        <taxon>Myrtales</taxon>
        <taxon>Lythraceae</taxon>
        <taxon>Punica</taxon>
    </lineage>
</organism>
<gene>
    <name evidence="2" type="ORF">CDL15_Pgr005258</name>
</gene>
<reference evidence="3" key="1">
    <citation type="journal article" date="2017" name="Plant J.">
        <title>The pomegranate (Punica granatum L.) genome and the genomics of punicalagin biosynthesis.</title>
        <authorList>
            <person name="Qin G."/>
            <person name="Xu C."/>
            <person name="Ming R."/>
            <person name="Tang H."/>
            <person name="Guyot R."/>
            <person name="Kramer E.M."/>
            <person name="Hu Y."/>
            <person name="Yi X."/>
            <person name="Qi Y."/>
            <person name="Xu X."/>
            <person name="Gao Z."/>
            <person name="Pan H."/>
            <person name="Jian J."/>
            <person name="Tian Y."/>
            <person name="Yue Z."/>
            <person name="Xu Y."/>
        </authorList>
    </citation>
    <scope>NUCLEOTIDE SEQUENCE [LARGE SCALE GENOMIC DNA]</scope>
    <source>
        <strain evidence="3">cv. Dabenzi</strain>
    </source>
</reference>
<proteinExistence type="predicted"/>
<sequence length="82" mass="9137">MHGEAAAAHLQEARVIRLGELAKRKRKDALASRSSRFVRSTSDKTQRTDSAYFQHESADSANLRNVKGCTGEQAPQICKKHE</sequence>
<evidence type="ECO:0000313" key="2">
    <source>
        <dbReference type="EMBL" id="OWM85781.1"/>
    </source>
</evidence>
<dbReference type="Proteomes" id="UP000197138">
    <property type="component" value="Unassembled WGS sequence"/>
</dbReference>
<protein>
    <submittedName>
        <fullName evidence="2">Uncharacterized protein</fullName>
    </submittedName>
</protein>
<dbReference type="EMBL" id="MTKT01001121">
    <property type="protein sequence ID" value="OWM85781.1"/>
    <property type="molecule type" value="Genomic_DNA"/>
</dbReference>
<evidence type="ECO:0000313" key="3">
    <source>
        <dbReference type="Proteomes" id="UP000197138"/>
    </source>
</evidence>
<comment type="caution">
    <text evidence="2">The sequence shown here is derived from an EMBL/GenBank/DDBJ whole genome shotgun (WGS) entry which is preliminary data.</text>
</comment>
<feature type="region of interest" description="Disordered" evidence="1">
    <location>
        <begin position="29"/>
        <end position="56"/>
    </location>
</feature>